<evidence type="ECO:0000313" key="1">
    <source>
        <dbReference type="EMBL" id="MDR6806541.1"/>
    </source>
</evidence>
<proteinExistence type="predicted"/>
<dbReference type="Proteomes" id="UP001264980">
    <property type="component" value="Unassembled WGS sequence"/>
</dbReference>
<gene>
    <name evidence="1" type="ORF">J2W84_003589</name>
</gene>
<evidence type="ECO:0000313" key="2">
    <source>
        <dbReference type="Proteomes" id="UP001264980"/>
    </source>
</evidence>
<accession>A0ABU1QZG6</accession>
<name>A0ABU1QZG6_9BACT</name>
<protein>
    <submittedName>
        <fullName evidence="1">Uncharacterized protein</fullName>
    </submittedName>
</protein>
<keyword evidence="2" id="KW-1185">Reference proteome</keyword>
<comment type="caution">
    <text evidence="1">The sequence shown here is derived from an EMBL/GenBank/DDBJ whole genome shotgun (WGS) entry which is preliminary data.</text>
</comment>
<reference evidence="1 2" key="1">
    <citation type="submission" date="2023-07" db="EMBL/GenBank/DDBJ databases">
        <title>Sorghum-associated microbial communities from plants grown in Nebraska, USA.</title>
        <authorList>
            <person name="Schachtman D."/>
        </authorList>
    </citation>
    <scope>NUCLEOTIDE SEQUENCE [LARGE SCALE GENOMIC DNA]</scope>
    <source>
        <strain evidence="1 2">BE57</strain>
    </source>
</reference>
<dbReference type="EMBL" id="JAVDTI010000003">
    <property type="protein sequence ID" value="MDR6806541.1"/>
    <property type="molecule type" value="Genomic_DNA"/>
</dbReference>
<sequence length="63" mass="7268">MAAGLTISRSDTSRNILKNRVLSIIIRGLFVKIQDGNNNITQFEGFMRIFYCLMPFEQQIMVL</sequence>
<organism evidence="1 2">
    <name type="scientific">Dyadobacter fermentans</name>
    <dbReference type="NCBI Taxonomy" id="94254"/>
    <lineage>
        <taxon>Bacteria</taxon>
        <taxon>Pseudomonadati</taxon>
        <taxon>Bacteroidota</taxon>
        <taxon>Cytophagia</taxon>
        <taxon>Cytophagales</taxon>
        <taxon>Spirosomataceae</taxon>
        <taxon>Dyadobacter</taxon>
    </lineage>
</organism>